<proteinExistence type="predicted"/>
<evidence type="ECO:0000313" key="1">
    <source>
        <dbReference type="EMBL" id="MBL7257870.1"/>
    </source>
</evidence>
<dbReference type="RefSeq" id="WP_202994478.1">
    <property type="nucleotide sequence ID" value="NZ_JAENHO010000007.1"/>
</dbReference>
<name>A0ABS1VTR9_9ACTN</name>
<comment type="caution">
    <text evidence="1">The sequence shown here is derived from an EMBL/GenBank/DDBJ whole genome shotgun (WGS) entry which is preliminary data.</text>
</comment>
<evidence type="ECO:0000313" key="2">
    <source>
        <dbReference type="Proteomes" id="UP000598996"/>
    </source>
</evidence>
<dbReference type="InterPro" id="IPR006748">
    <property type="entry name" value="NH2Glyco/OHUrea_AB-resist_kin"/>
</dbReference>
<sequence length="293" mass="32213">MGELITVPQGFRAMPRWWGGGAEWLEALPRLVADYCTRWALTLDGGVMHGSNAMVVPVVRGGEPFVLRLTPPEPAVAEQVAALRFWDGRGTVRLVDADVQGGVMLLERLGASSARDLPLAEAMPLLGQVMRRLAVPAPEQVPGTADVVGRRLAELPVEWERQGRPFPEGVLGRALEAGARLARTESQLAVDADLHADQVLRGGREPWLVVDPVLMRGDIAYDLARVLWTRIDEMADGGEILGSFESVVAAAELDRDHGRDWVVYRTADYWLWGLSAGLTEDPERCRRLVEPFL</sequence>
<dbReference type="InterPro" id="IPR011009">
    <property type="entry name" value="Kinase-like_dom_sf"/>
</dbReference>
<dbReference type="SUPFAM" id="SSF56112">
    <property type="entry name" value="Protein kinase-like (PK-like)"/>
    <property type="match status" value="1"/>
</dbReference>
<gene>
    <name evidence="1" type="ORF">JKJ07_26540</name>
</gene>
<dbReference type="EMBL" id="JAENHO010000007">
    <property type="protein sequence ID" value="MBL7257870.1"/>
    <property type="molecule type" value="Genomic_DNA"/>
</dbReference>
<reference evidence="1 2" key="1">
    <citation type="submission" date="2021-01" db="EMBL/GenBank/DDBJ databases">
        <title>Actinoplanes sp. nov. LDG1-01 isolated from lichen.</title>
        <authorList>
            <person name="Saeng-In P."/>
            <person name="Phongsopitanun W."/>
            <person name="Kanchanasin P."/>
            <person name="Yuki M."/>
            <person name="Kudo T."/>
            <person name="Ohkuma M."/>
            <person name="Tanasupawat S."/>
        </authorList>
    </citation>
    <scope>NUCLEOTIDE SEQUENCE [LARGE SCALE GENOMIC DNA]</scope>
    <source>
        <strain evidence="1 2">LDG1-01</strain>
    </source>
</reference>
<keyword evidence="2" id="KW-1185">Reference proteome</keyword>
<dbReference type="Pfam" id="PF04655">
    <property type="entry name" value="APH_6_hur"/>
    <property type="match status" value="1"/>
</dbReference>
<organism evidence="1 2">
    <name type="scientific">Paractinoplanes lichenicola</name>
    <dbReference type="NCBI Taxonomy" id="2802976"/>
    <lineage>
        <taxon>Bacteria</taxon>
        <taxon>Bacillati</taxon>
        <taxon>Actinomycetota</taxon>
        <taxon>Actinomycetes</taxon>
        <taxon>Micromonosporales</taxon>
        <taxon>Micromonosporaceae</taxon>
        <taxon>Paractinoplanes</taxon>
    </lineage>
</organism>
<dbReference type="Proteomes" id="UP000598996">
    <property type="component" value="Unassembled WGS sequence"/>
</dbReference>
<accession>A0ABS1VTR9</accession>
<protein>
    <recommendedName>
        <fullName evidence="3">Kinase</fullName>
    </recommendedName>
</protein>
<evidence type="ECO:0008006" key="3">
    <source>
        <dbReference type="Google" id="ProtNLM"/>
    </source>
</evidence>